<keyword evidence="3" id="KW-0408">Iron</keyword>
<accession>A0A7K3LKF2</accession>
<evidence type="ECO:0000256" key="1">
    <source>
        <dbReference type="ARBA" id="ARBA00022714"/>
    </source>
</evidence>
<keyword evidence="1" id="KW-0001">2Fe-2S</keyword>
<dbReference type="GO" id="GO:0051537">
    <property type="term" value="F:2 iron, 2 sulfur cluster binding"/>
    <property type="evidence" value="ECO:0007669"/>
    <property type="project" value="UniProtKB-KW"/>
</dbReference>
<protein>
    <submittedName>
        <fullName evidence="6">Rieske (2Fe-2S) protein</fullName>
    </submittedName>
</protein>
<dbReference type="SUPFAM" id="SSF50022">
    <property type="entry name" value="ISP domain"/>
    <property type="match status" value="1"/>
</dbReference>
<sequence>MTAVDPQTTRPVAVGPDTDLMPGEGRAYALGNKQVAVFRMTDGTLRATSAVCPHKAGPLADGQFDLGKVVCPLHQYAFSFATGTCSTDGIGTVETYRADDRDGQIVVWV</sequence>
<dbReference type="Proteomes" id="UP000466307">
    <property type="component" value="Unassembled WGS sequence"/>
</dbReference>
<reference evidence="6 7" key="1">
    <citation type="submission" date="2020-01" db="EMBL/GenBank/DDBJ databases">
        <title>Investigation of new actinobacteria for the biodesulphurisation of diesel fuel.</title>
        <authorList>
            <person name="Athi Narayanan S.M."/>
        </authorList>
    </citation>
    <scope>NUCLEOTIDE SEQUENCE [LARGE SCALE GENOMIC DNA]</scope>
    <source>
        <strain evidence="6 7">213E</strain>
    </source>
</reference>
<evidence type="ECO:0000259" key="5">
    <source>
        <dbReference type="PROSITE" id="PS51296"/>
    </source>
</evidence>
<dbReference type="Pfam" id="PF00355">
    <property type="entry name" value="Rieske"/>
    <property type="match status" value="1"/>
</dbReference>
<dbReference type="EMBL" id="JAADZU010000007">
    <property type="protein sequence ID" value="NDK88704.1"/>
    <property type="molecule type" value="Genomic_DNA"/>
</dbReference>
<evidence type="ECO:0000256" key="2">
    <source>
        <dbReference type="ARBA" id="ARBA00022723"/>
    </source>
</evidence>
<dbReference type="InterPro" id="IPR017941">
    <property type="entry name" value="Rieske_2Fe-2S"/>
</dbReference>
<dbReference type="PANTHER" id="PTHR21496">
    <property type="entry name" value="FERREDOXIN-RELATED"/>
    <property type="match status" value="1"/>
</dbReference>
<dbReference type="GO" id="GO:0046872">
    <property type="term" value="F:metal ion binding"/>
    <property type="evidence" value="ECO:0007669"/>
    <property type="project" value="UniProtKB-KW"/>
</dbReference>
<evidence type="ECO:0000256" key="3">
    <source>
        <dbReference type="ARBA" id="ARBA00023004"/>
    </source>
</evidence>
<evidence type="ECO:0000256" key="4">
    <source>
        <dbReference type="ARBA" id="ARBA00023014"/>
    </source>
</evidence>
<dbReference type="GO" id="GO:0004497">
    <property type="term" value="F:monooxygenase activity"/>
    <property type="evidence" value="ECO:0007669"/>
    <property type="project" value="UniProtKB-ARBA"/>
</dbReference>
<keyword evidence="7" id="KW-1185">Reference proteome</keyword>
<keyword evidence="2" id="KW-0479">Metal-binding</keyword>
<dbReference type="RefSeq" id="WP_059036594.1">
    <property type="nucleotide sequence ID" value="NZ_JAADZU010000007.1"/>
</dbReference>
<dbReference type="Gene3D" id="2.102.10.10">
    <property type="entry name" value="Rieske [2Fe-2S] iron-sulphur domain"/>
    <property type="match status" value="1"/>
</dbReference>
<evidence type="ECO:0000313" key="6">
    <source>
        <dbReference type="EMBL" id="NDK88704.1"/>
    </source>
</evidence>
<dbReference type="PANTHER" id="PTHR21496:SF23">
    <property type="entry name" value="3-PHENYLPROPIONATE_CINNAMIC ACID DIOXYGENASE FERREDOXIN SUBUNIT"/>
    <property type="match status" value="1"/>
</dbReference>
<evidence type="ECO:0000313" key="7">
    <source>
        <dbReference type="Proteomes" id="UP000466307"/>
    </source>
</evidence>
<dbReference type="GO" id="GO:0016705">
    <property type="term" value="F:oxidoreductase activity, acting on paired donors, with incorporation or reduction of molecular oxygen"/>
    <property type="evidence" value="ECO:0007669"/>
    <property type="project" value="UniProtKB-ARBA"/>
</dbReference>
<dbReference type="AlphaFoldDB" id="A0A7K3LKF2"/>
<organism evidence="6 7">
    <name type="scientific">Gordonia desulfuricans</name>
    <dbReference type="NCBI Taxonomy" id="89051"/>
    <lineage>
        <taxon>Bacteria</taxon>
        <taxon>Bacillati</taxon>
        <taxon>Actinomycetota</taxon>
        <taxon>Actinomycetes</taxon>
        <taxon>Mycobacteriales</taxon>
        <taxon>Gordoniaceae</taxon>
        <taxon>Gordonia</taxon>
    </lineage>
</organism>
<feature type="domain" description="Rieske" evidence="5">
    <location>
        <begin position="12"/>
        <end position="107"/>
    </location>
</feature>
<dbReference type="PROSITE" id="PS51296">
    <property type="entry name" value="RIESKE"/>
    <property type="match status" value="1"/>
</dbReference>
<comment type="caution">
    <text evidence="6">The sequence shown here is derived from an EMBL/GenBank/DDBJ whole genome shotgun (WGS) entry which is preliminary data.</text>
</comment>
<dbReference type="InterPro" id="IPR036922">
    <property type="entry name" value="Rieske_2Fe-2S_sf"/>
</dbReference>
<keyword evidence="4" id="KW-0411">Iron-sulfur</keyword>
<name>A0A7K3LKF2_9ACTN</name>
<proteinExistence type="predicted"/>
<gene>
    <name evidence="6" type="ORF">GYA93_03760</name>
</gene>